<reference evidence="3 4" key="1">
    <citation type="submission" date="2015-02" db="EMBL/GenBank/DDBJ databases">
        <authorList>
            <person name="Ju K.-S."/>
            <person name="Doroghazi J.R."/>
            <person name="Metcalf W."/>
        </authorList>
    </citation>
    <scope>NUCLEOTIDE SEQUENCE [LARGE SCALE GENOMIC DNA]</scope>
    <source>
        <strain evidence="3 4">NRRL ISP-5550</strain>
    </source>
</reference>
<dbReference type="AlphaFoldDB" id="A0A0F4JVS4"/>
<accession>A0A0F4JVS4</accession>
<dbReference type="Proteomes" id="UP000033551">
    <property type="component" value="Unassembled WGS sequence"/>
</dbReference>
<keyword evidence="4" id="KW-1185">Reference proteome</keyword>
<dbReference type="EMBL" id="JZWV01000120">
    <property type="protein sequence ID" value="KJY37071.1"/>
    <property type="molecule type" value="Genomic_DNA"/>
</dbReference>
<dbReference type="SUPFAM" id="SSF46955">
    <property type="entry name" value="Putative DNA-binding domain"/>
    <property type="match status" value="1"/>
</dbReference>
<proteinExistence type="predicted"/>
<evidence type="ECO:0000256" key="1">
    <source>
        <dbReference type="SAM" id="MobiDB-lite"/>
    </source>
</evidence>
<dbReference type="Pfam" id="PF12728">
    <property type="entry name" value="HTH_17"/>
    <property type="match status" value="1"/>
</dbReference>
<evidence type="ECO:0000313" key="3">
    <source>
        <dbReference type="EMBL" id="KJY37071.1"/>
    </source>
</evidence>
<evidence type="ECO:0000313" key="4">
    <source>
        <dbReference type="Proteomes" id="UP000033551"/>
    </source>
</evidence>
<feature type="domain" description="Helix-turn-helix" evidence="2">
    <location>
        <begin position="39"/>
        <end position="92"/>
    </location>
</feature>
<dbReference type="PATRIC" id="fig|68223.7.peg.3240"/>
<organism evidence="3 4">
    <name type="scientific">Streptomyces katrae</name>
    <dbReference type="NCBI Taxonomy" id="68223"/>
    <lineage>
        <taxon>Bacteria</taxon>
        <taxon>Bacillati</taxon>
        <taxon>Actinomycetota</taxon>
        <taxon>Actinomycetes</taxon>
        <taxon>Kitasatosporales</taxon>
        <taxon>Streptomycetaceae</taxon>
        <taxon>Streptomyces</taxon>
    </lineage>
</organism>
<name>A0A0F4JVS4_9ACTN</name>
<dbReference type="InterPro" id="IPR009061">
    <property type="entry name" value="DNA-bd_dom_put_sf"/>
</dbReference>
<evidence type="ECO:0000259" key="2">
    <source>
        <dbReference type="Pfam" id="PF12728"/>
    </source>
</evidence>
<dbReference type="InterPro" id="IPR041657">
    <property type="entry name" value="HTH_17"/>
</dbReference>
<protein>
    <recommendedName>
        <fullName evidence="2">Helix-turn-helix domain-containing protein</fullName>
    </recommendedName>
</protein>
<comment type="caution">
    <text evidence="3">The sequence shown here is derived from an EMBL/GenBank/DDBJ whole genome shotgun (WGS) entry which is preliminary data.</text>
</comment>
<sequence length="123" mass="13289">MIAVETQVVRVLGPERTRSPSMPRAKKISEPAPLVGDRLLTPAETARRIGIVPGTLRNWGTAGKGPRRYRMSPDFGGRVRYSEHEVDAFVEAVKAGELARPPKSPATSVRSRAEDAQTGDVAA</sequence>
<gene>
    <name evidence="3" type="ORF">VR44_06610</name>
</gene>
<feature type="region of interest" description="Disordered" evidence="1">
    <location>
        <begin position="96"/>
        <end position="123"/>
    </location>
</feature>